<dbReference type="EMBL" id="CP000301">
    <property type="protein sequence ID" value="ABD88692.1"/>
    <property type="molecule type" value="Genomic_DNA"/>
</dbReference>
<keyword evidence="1" id="KW-0732">Signal</keyword>
<dbReference type="KEGG" id="rpc:RPC_3150"/>
<name>Q212J4_RHOPB</name>
<reference evidence="2" key="1">
    <citation type="submission" date="2006-03" db="EMBL/GenBank/DDBJ databases">
        <title>Complete sequence of Rhodopseudomonas palustris BisB18.</title>
        <authorList>
            <consortium name="US DOE Joint Genome Institute"/>
            <person name="Copeland A."/>
            <person name="Lucas S."/>
            <person name="Lapidus A."/>
            <person name="Barry K."/>
            <person name="Detter J.C."/>
            <person name="Glavina del Rio T."/>
            <person name="Hammon N."/>
            <person name="Israni S."/>
            <person name="Dalin E."/>
            <person name="Tice H."/>
            <person name="Pitluck S."/>
            <person name="Chain P."/>
            <person name="Malfatti S."/>
            <person name="Shin M."/>
            <person name="Vergez L."/>
            <person name="Schmutz J."/>
            <person name="Larimer F."/>
            <person name="Land M."/>
            <person name="Hauser L."/>
            <person name="Pelletier D.A."/>
            <person name="Kyrpides N."/>
            <person name="Anderson I."/>
            <person name="Oda Y."/>
            <person name="Harwood C.S."/>
            <person name="Richardson P."/>
        </authorList>
    </citation>
    <scope>NUCLEOTIDE SEQUENCE [LARGE SCALE GENOMIC DNA]</scope>
    <source>
        <strain evidence="2">BisB18</strain>
    </source>
</reference>
<dbReference type="AlphaFoldDB" id="Q212J4"/>
<accession>Q212J4</accession>
<gene>
    <name evidence="2" type="ordered locus">RPC_3150</name>
</gene>
<dbReference type="PROSITE" id="PS51257">
    <property type="entry name" value="PROKAR_LIPOPROTEIN"/>
    <property type="match status" value="1"/>
</dbReference>
<dbReference type="HOGENOM" id="CLU_151768_0_0_5"/>
<dbReference type="RefSeq" id="WP_011473582.1">
    <property type="nucleotide sequence ID" value="NC_007925.1"/>
</dbReference>
<evidence type="ECO:0000313" key="2">
    <source>
        <dbReference type="EMBL" id="ABD88692.1"/>
    </source>
</evidence>
<feature type="chain" id="PRO_5004199361" description="Twin-arginine translocation pathway signal" evidence="1">
    <location>
        <begin position="24"/>
        <end position="139"/>
    </location>
</feature>
<protein>
    <recommendedName>
        <fullName evidence="3">Twin-arginine translocation pathway signal</fullName>
    </recommendedName>
</protein>
<feature type="signal peptide" evidence="1">
    <location>
        <begin position="1"/>
        <end position="23"/>
    </location>
</feature>
<dbReference type="eggNOG" id="ENOG5030WQY">
    <property type="taxonomic scope" value="Bacteria"/>
</dbReference>
<evidence type="ECO:0008006" key="3">
    <source>
        <dbReference type="Google" id="ProtNLM"/>
    </source>
</evidence>
<evidence type="ECO:0000256" key="1">
    <source>
        <dbReference type="SAM" id="SignalP"/>
    </source>
</evidence>
<sequence length="139" mass="14540">MTDRPHRYLSTPLAGYAALLALAACLSGCAGLGDGAVSGAFVDPAKYDLWECKQLDTERKSLATQTAELDRLIAKAQTGAGGAVMAEVGYRNSYITVRAQAKLADEVWARNKCVSEPLPVAPVVAPAAVAAGLARKRAH</sequence>
<organism evidence="2">
    <name type="scientific">Rhodopseudomonas palustris (strain BisB18)</name>
    <dbReference type="NCBI Taxonomy" id="316056"/>
    <lineage>
        <taxon>Bacteria</taxon>
        <taxon>Pseudomonadati</taxon>
        <taxon>Pseudomonadota</taxon>
        <taxon>Alphaproteobacteria</taxon>
        <taxon>Hyphomicrobiales</taxon>
        <taxon>Nitrobacteraceae</taxon>
        <taxon>Rhodopseudomonas</taxon>
    </lineage>
</organism>
<proteinExistence type="predicted"/>